<evidence type="ECO:0000259" key="2">
    <source>
        <dbReference type="PROSITE" id="PS50164"/>
    </source>
</evidence>
<accession>A0AAW8TXM8</accession>
<comment type="similarity">
    <text evidence="1">Belongs to the UPF0213 family.</text>
</comment>
<evidence type="ECO:0000313" key="3">
    <source>
        <dbReference type="EMBL" id="MDT2809764.1"/>
    </source>
</evidence>
<protein>
    <submittedName>
        <fullName evidence="3">GIY-YIG nuclease family protein</fullName>
    </submittedName>
</protein>
<evidence type="ECO:0000313" key="4">
    <source>
        <dbReference type="Proteomes" id="UP001256711"/>
    </source>
</evidence>
<dbReference type="PANTHER" id="PTHR34477:SF1">
    <property type="entry name" value="UPF0213 PROTEIN YHBQ"/>
    <property type="match status" value="1"/>
</dbReference>
<dbReference type="InterPro" id="IPR050190">
    <property type="entry name" value="UPF0213_domain"/>
</dbReference>
<dbReference type="Gene3D" id="3.40.1440.10">
    <property type="entry name" value="GIY-YIG endonuclease"/>
    <property type="match status" value="1"/>
</dbReference>
<reference evidence="3" key="1">
    <citation type="submission" date="2023-03" db="EMBL/GenBank/DDBJ databases">
        <authorList>
            <person name="Shen W."/>
            <person name="Cai J."/>
        </authorList>
    </citation>
    <scope>NUCLEOTIDE SEQUENCE</scope>
    <source>
        <strain evidence="3">B226-2</strain>
    </source>
</reference>
<feature type="domain" description="GIY-YIG" evidence="2">
    <location>
        <begin position="4"/>
        <end position="81"/>
    </location>
</feature>
<dbReference type="SUPFAM" id="SSF82771">
    <property type="entry name" value="GIY-YIG endonuclease"/>
    <property type="match status" value="1"/>
</dbReference>
<dbReference type="PROSITE" id="PS50164">
    <property type="entry name" value="GIY_YIG"/>
    <property type="match status" value="1"/>
</dbReference>
<dbReference type="CDD" id="cd10456">
    <property type="entry name" value="GIY-YIG_UPF0213"/>
    <property type="match status" value="1"/>
</dbReference>
<sequence length="107" mass="12640">MVASEHYFYVLHCKDRSFYGGYTTDLLRRFYEHNSGKGAKYTHPASRRPLQMIHAERFATRVEATRAEAAFKRLSRRQKERYLKEHLAENCAPSLLDQQNFLTKKAE</sequence>
<dbReference type="InterPro" id="IPR035901">
    <property type="entry name" value="GIY-YIG_endonuc_sf"/>
</dbReference>
<gene>
    <name evidence="3" type="ORF">P7H43_04655</name>
</gene>
<name>A0AAW8TXM8_9ENTE</name>
<dbReference type="AlphaFoldDB" id="A0AAW8TXM8"/>
<evidence type="ECO:0000256" key="1">
    <source>
        <dbReference type="ARBA" id="ARBA00007435"/>
    </source>
</evidence>
<dbReference type="PANTHER" id="PTHR34477">
    <property type="entry name" value="UPF0213 PROTEIN YHBQ"/>
    <property type="match status" value="1"/>
</dbReference>
<organism evidence="3 4">
    <name type="scientific">Enterococcus asini</name>
    <dbReference type="NCBI Taxonomy" id="57732"/>
    <lineage>
        <taxon>Bacteria</taxon>
        <taxon>Bacillati</taxon>
        <taxon>Bacillota</taxon>
        <taxon>Bacilli</taxon>
        <taxon>Lactobacillales</taxon>
        <taxon>Enterococcaceae</taxon>
        <taxon>Enterococcus</taxon>
    </lineage>
</organism>
<comment type="caution">
    <text evidence="3">The sequence shown here is derived from an EMBL/GenBank/DDBJ whole genome shotgun (WGS) entry which is preliminary data.</text>
</comment>
<dbReference type="Pfam" id="PF01541">
    <property type="entry name" value="GIY-YIG"/>
    <property type="match status" value="1"/>
</dbReference>
<dbReference type="EMBL" id="JARQBJ010000002">
    <property type="protein sequence ID" value="MDT2809764.1"/>
    <property type="molecule type" value="Genomic_DNA"/>
</dbReference>
<dbReference type="Proteomes" id="UP001256711">
    <property type="component" value="Unassembled WGS sequence"/>
</dbReference>
<dbReference type="InterPro" id="IPR000305">
    <property type="entry name" value="GIY-YIG_endonuc"/>
</dbReference>
<proteinExistence type="inferred from homology"/>
<dbReference type="RefSeq" id="WP_311835143.1">
    <property type="nucleotide sequence ID" value="NZ_JARQBJ010000002.1"/>
</dbReference>